<dbReference type="Proteomes" id="UP000014074">
    <property type="component" value="Unassembled WGS sequence"/>
</dbReference>
<dbReference type="Pfam" id="PF00010">
    <property type="entry name" value="HLH"/>
    <property type="match status" value="1"/>
</dbReference>
<dbReference type="InterPro" id="IPR036638">
    <property type="entry name" value="HLH_DNA-bd_sf"/>
</dbReference>
<dbReference type="AlphaFoldDB" id="R8BWN8"/>
<dbReference type="SUPFAM" id="SSF47459">
    <property type="entry name" value="HLH, helix-loop-helix DNA-binding domain"/>
    <property type="match status" value="1"/>
</dbReference>
<keyword evidence="1" id="KW-0175">Coiled coil</keyword>
<evidence type="ECO:0000256" key="2">
    <source>
        <dbReference type="SAM" id="MobiDB-lite"/>
    </source>
</evidence>
<organism evidence="4 5">
    <name type="scientific">Phaeoacremonium minimum (strain UCR-PA7)</name>
    <name type="common">Esca disease fungus</name>
    <name type="synonym">Togninia minima</name>
    <dbReference type="NCBI Taxonomy" id="1286976"/>
    <lineage>
        <taxon>Eukaryota</taxon>
        <taxon>Fungi</taxon>
        <taxon>Dikarya</taxon>
        <taxon>Ascomycota</taxon>
        <taxon>Pezizomycotina</taxon>
        <taxon>Sordariomycetes</taxon>
        <taxon>Sordariomycetidae</taxon>
        <taxon>Togniniales</taxon>
        <taxon>Togniniaceae</taxon>
        <taxon>Phaeoacremonium</taxon>
    </lineage>
</organism>
<dbReference type="Gene3D" id="4.10.280.10">
    <property type="entry name" value="Helix-loop-helix DNA-binding domain"/>
    <property type="match status" value="1"/>
</dbReference>
<dbReference type="GO" id="GO:0003677">
    <property type="term" value="F:DNA binding"/>
    <property type="evidence" value="ECO:0007669"/>
    <property type="project" value="UniProtKB-KW"/>
</dbReference>
<evidence type="ECO:0000313" key="5">
    <source>
        <dbReference type="Proteomes" id="UP000014074"/>
    </source>
</evidence>
<dbReference type="GO" id="GO:0046983">
    <property type="term" value="F:protein dimerization activity"/>
    <property type="evidence" value="ECO:0007669"/>
    <property type="project" value="InterPro"/>
</dbReference>
<feature type="compositionally biased region" description="Basic and acidic residues" evidence="2">
    <location>
        <begin position="255"/>
        <end position="269"/>
    </location>
</feature>
<protein>
    <submittedName>
        <fullName evidence="4">Putative helix-loop-helix dna-binding domain containing protein</fullName>
    </submittedName>
</protein>
<dbReference type="RefSeq" id="XP_007911438.1">
    <property type="nucleotide sequence ID" value="XM_007913247.1"/>
</dbReference>
<dbReference type="eggNOG" id="KOG2588">
    <property type="taxonomic scope" value="Eukaryota"/>
</dbReference>
<gene>
    <name evidence="4" type="ORF">UCRPA7_653</name>
</gene>
<dbReference type="PROSITE" id="PS50888">
    <property type="entry name" value="BHLH"/>
    <property type="match status" value="1"/>
</dbReference>
<evidence type="ECO:0000313" key="4">
    <source>
        <dbReference type="EMBL" id="EOO03786.1"/>
    </source>
</evidence>
<proteinExistence type="predicted"/>
<feature type="compositionally biased region" description="Low complexity" evidence="2">
    <location>
        <begin position="199"/>
        <end position="214"/>
    </location>
</feature>
<feature type="compositionally biased region" description="Polar residues" evidence="2">
    <location>
        <begin position="147"/>
        <end position="164"/>
    </location>
</feature>
<keyword evidence="5" id="KW-1185">Reference proteome</keyword>
<dbReference type="CDD" id="cd11395">
    <property type="entry name" value="bHLHzip_SREBP_like"/>
    <property type="match status" value="1"/>
</dbReference>
<dbReference type="HOGENOM" id="CLU_759067_0_0_1"/>
<dbReference type="GeneID" id="19327195"/>
<dbReference type="InterPro" id="IPR052099">
    <property type="entry name" value="Regulatory_TF_Diverse"/>
</dbReference>
<evidence type="ECO:0000256" key="1">
    <source>
        <dbReference type="SAM" id="Coils"/>
    </source>
</evidence>
<name>R8BWN8_PHAM7</name>
<feature type="compositionally biased region" description="Polar residues" evidence="2">
    <location>
        <begin position="233"/>
        <end position="242"/>
    </location>
</feature>
<feature type="region of interest" description="Disordered" evidence="2">
    <location>
        <begin position="141"/>
        <end position="269"/>
    </location>
</feature>
<feature type="compositionally biased region" description="Acidic residues" evidence="2">
    <location>
        <begin position="243"/>
        <end position="254"/>
    </location>
</feature>
<dbReference type="EMBL" id="KB932812">
    <property type="protein sequence ID" value="EOO03786.1"/>
    <property type="molecule type" value="Genomic_DNA"/>
</dbReference>
<dbReference type="OrthoDB" id="3542681at2759"/>
<keyword evidence="4" id="KW-0238">DNA-binding</keyword>
<feature type="domain" description="BHLH" evidence="3">
    <location>
        <begin position="259"/>
        <end position="329"/>
    </location>
</feature>
<sequence>MDSTSSYFSNDLDLEMFKTSMSPLTPTLDSQDQFGSSNEMSWNLNGDYSYSPDAYFGEESYDYFGFPSGSGTLSAQGFDAGFGTKTGGNDLMDWSTTIGTTAPTYTVPLAPSSTTYSSGSYLSSPELGSFNDEFISPAALGTETDNESLSSSKRGADETSTIASEPSRPSKKQCSSKASTAKASKEKSSSKSKPKSSKSSKAASASAAAASATSGHGGNHNIQLRTASRKPKTNASPKSSSPAEEEDDDDEALTNEEKRARQSHNAVEKQYRNRLNMQFERLLAVLPADQQAEARDRHHIKGGSSSDADDKRMSKAEVLDMARRRIRALEEERLALQEERKGLIENVSEMQRAVVRQRMQMVGQA</sequence>
<evidence type="ECO:0000259" key="3">
    <source>
        <dbReference type="PROSITE" id="PS50888"/>
    </source>
</evidence>
<dbReference type="PANTHER" id="PTHR47336:SF2">
    <property type="entry name" value="TRANSCRIPTION FACTOR HMS1-RELATED"/>
    <property type="match status" value="1"/>
</dbReference>
<feature type="coiled-coil region" evidence="1">
    <location>
        <begin position="312"/>
        <end position="353"/>
    </location>
</feature>
<feature type="region of interest" description="Disordered" evidence="2">
    <location>
        <begin position="290"/>
        <end position="312"/>
    </location>
</feature>
<dbReference type="SMART" id="SM00353">
    <property type="entry name" value="HLH"/>
    <property type="match status" value="1"/>
</dbReference>
<dbReference type="PANTHER" id="PTHR47336">
    <property type="entry name" value="TRANSCRIPTION FACTOR HMS1-RELATED"/>
    <property type="match status" value="1"/>
</dbReference>
<dbReference type="InterPro" id="IPR011598">
    <property type="entry name" value="bHLH_dom"/>
</dbReference>
<dbReference type="KEGG" id="tmn:UCRPA7_653"/>
<feature type="compositionally biased region" description="Low complexity" evidence="2">
    <location>
        <begin position="172"/>
        <end position="182"/>
    </location>
</feature>
<accession>R8BWN8</accession>
<reference evidence="5" key="1">
    <citation type="journal article" date="2013" name="Genome Announc.">
        <title>Draft genome sequence of the ascomycete Phaeoacremonium aleophilum strain UCR-PA7, a causal agent of the esca disease complex in grapevines.</title>
        <authorList>
            <person name="Blanco-Ulate B."/>
            <person name="Rolshausen P."/>
            <person name="Cantu D."/>
        </authorList>
    </citation>
    <scope>NUCLEOTIDE SEQUENCE [LARGE SCALE GENOMIC DNA]</scope>
    <source>
        <strain evidence="5">UCR-PA7</strain>
    </source>
</reference>